<dbReference type="AlphaFoldDB" id="A0A183G7R9"/>
<accession>A0A3P8A7W5</accession>
<evidence type="ECO:0000313" key="3">
    <source>
        <dbReference type="WBParaSite" id="HPBE_0001785401-mRNA-1"/>
    </source>
</evidence>
<evidence type="ECO:0000313" key="1">
    <source>
        <dbReference type="EMBL" id="VDP10047.1"/>
    </source>
</evidence>
<dbReference type="OrthoDB" id="5873997at2759"/>
<name>A0A183G7R9_HELPZ</name>
<dbReference type="EMBL" id="UZAH01030299">
    <property type="protein sequence ID" value="VDP10047.1"/>
    <property type="molecule type" value="Genomic_DNA"/>
</dbReference>
<keyword evidence="2" id="KW-1185">Reference proteome</keyword>
<evidence type="ECO:0000313" key="2">
    <source>
        <dbReference type="Proteomes" id="UP000050761"/>
    </source>
</evidence>
<dbReference type="WBParaSite" id="HPBE_0001785401-mRNA-1">
    <property type="protein sequence ID" value="HPBE_0001785401-mRNA-1"/>
    <property type="gene ID" value="HPBE_0001785401"/>
</dbReference>
<reference evidence="1 2" key="1">
    <citation type="submission" date="2018-11" db="EMBL/GenBank/DDBJ databases">
        <authorList>
            <consortium name="Pathogen Informatics"/>
        </authorList>
    </citation>
    <scope>NUCLEOTIDE SEQUENCE [LARGE SCALE GENOMIC DNA]</scope>
</reference>
<reference evidence="3" key="2">
    <citation type="submission" date="2019-09" db="UniProtKB">
        <authorList>
            <consortium name="WormBaseParasite"/>
        </authorList>
    </citation>
    <scope>IDENTIFICATION</scope>
</reference>
<accession>A0A183G7R9</accession>
<dbReference type="Proteomes" id="UP000050761">
    <property type="component" value="Unassembled WGS sequence"/>
</dbReference>
<sequence length="159" mass="18219">MRAVFNSKDIAGMELTYATMQYAMALLPKKTTEKQPITRRTMMQATGAAPKPKGIEQPYKRRAKLNAEKRTKRRCLAEDEEVRAGAEKILRTGHAYLQTYFICGKRAPPNDDMDQIEWVSCSNNETCSAWAHISYCSGIEWECCVRTKGVWQFELLDDE</sequence>
<protein>
    <submittedName>
        <fullName evidence="3">Thyroglobulin type-1 domain-containing protein</fullName>
    </submittedName>
</protein>
<organism evidence="2 3">
    <name type="scientific">Heligmosomoides polygyrus</name>
    <name type="common">Parasitic roundworm</name>
    <dbReference type="NCBI Taxonomy" id="6339"/>
    <lineage>
        <taxon>Eukaryota</taxon>
        <taxon>Metazoa</taxon>
        <taxon>Ecdysozoa</taxon>
        <taxon>Nematoda</taxon>
        <taxon>Chromadorea</taxon>
        <taxon>Rhabditida</taxon>
        <taxon>Rhabditina</taxon>
        <taxon>Rhabditomorpha</taxon>
        <taxon>Strongyloidea</taxon>
        <taxon>Heligmosomidae</taxon>
        <taxon>Heligmosomoides</taxon>
    </lineage>
</organism>
<gene>
    <name evidence="1" type="ORF">HPBE_LOCUS17853</name>
</gene>
<proteinExistence type="predicted"/>